<dbReference type="AlphaFoldDB" id="A0A388TIY4"/>
<reference evidence="1 2" key="1">
    <citation type="journal article" date="2019" name="ISME J.">
        <title>Genome analyses of uncultured TG2/ZB3 bacteria in 'Margulisbacteria' specifically attached to ectosymbiotic spirochetes of protists in the termite gut.</title>
        <authorList>
            <person name="Utami Y.D."/>
            <person name="Kuwahara H."/>
            <person name="Igai K."/>
            <person name="Murakami T."/>
            <person name="Sugaya K."/>
            <person name="Morikawa T."/>
            <person name="Nagura Y."/>
            <person name="Yuki M."/>
            <person name="Deevong P."/>
            <person name="Inoue T."/>
            <person name="Kihara K."/>
            <person name="Lo N."/>
            <person name="Yamada A."/>
            <person name="Ohkuma M."/>
            <person name="Hongoh Y."/>
        </authorList>
    </citation>
    <scope>NUCLEOTIDE SEQUENCE [LARGE SCALE GENOMIC DNA]</scope>
    <source>
        <strain evidence="1">NkOx7-02</strain>
    </source>
</reference>
<feature type="non-terminal residue" evidence="1">
    <location>
        <position position="1"/>
    </location>
</feature>
<sequence length="102" mass="11460">LGVNLAQQTDHSQLAQRADGTTRYDPVFKIQGLDGGVSFKLDIGEQKLEYRVVLTTATDETLIYSPEEYSNSTAVFVPWQNFHNNQHPNSLLGYNSYALHSK</sequence>
<protein>
    <submittedName>
        <fullName evidence="1">Uncharacterized protein</fullName>
    </submittedName>
</protein>
<evidence type="ECO:0000313" key="2">
    <source>
        <dbReference type="Proteomes" id="UP000275925"/>
    </source>
</evidence>
<keyword evidence="2" id="KW-1185">Reference proteome</keyword>
<accession>A0A388TIY4</accession>
<organism evidence="1 2">
    <name type="scientific">Candidatus Termititenax persephonae</name>
    <dbReference type="NCBI Taxonomy" id="2218525"/>
    <lineage>
        <taxon>Bacteria</taxon>
        <taxon>Bacillati</taxon>
        <taxon>Candidatus Margulisiibacteriota</taxon>
        <taxon>Candidatus Termititenacia</taxon>
        <taxon>Candidatus Termititenacales</taxon>
        <taxon>Candidatus Termititenacaceae</taxon>
        <taxon>Candidatus Termititenax</taxon>
    </lineage>
</organism>
<dbReference type="EMBL" id="BGZO01000155">
    <property type="protein sequence ID" value="GBR77245.1"/>
    <property type="molecule type" value="Genomic_DNA"/>
</dbReference>
<proteinExistence type="predicted"/>
<evidence type="ECO:0000313" key="1">
    <source>
        <dbReference type="EMBL" id="GBR77245.1"/>
    </source>
</evidence>
<name>A0A388TIY4_9BACT</name>
<comment type="caution">
    <text evidence="1">The sequence shown here is derived from an EMBL/GenBank/DDBJ whole genome shotgun (WGS) entry which is preliminary data.</text>
</comment>
<dbReference type="Proteomes" id="UP000275925">
    <property type="component" value="Unassembled WGS sequence"/>
</dbReference>
<gene>
    <name evidence="1" type="ORF">NO2_1659</name>
</gene>